<comment type="caution">
    <text evidence="2">The sequence shown here is derived from an EMBL/GenBank/DDBJ whole genome shotgun (WGS) entry which is preliminary data.</text>
</comment>
<accession>A0A0F3GVP2</accession>
<evidence type="ECO:0000256" key="1">
    <source>
        <dbReference type="SAM" id="MobiDB-lite"/>
    </source>
</evidence>
<protein>
    <submittedName>
        <fullName evidence="2">Uncharacterized protein</fullName>
    </submittedName>
</protein>
<gene>
    <name evidence="2" type="ORF">MBAV_001842</name>
</gene>
<dbReference type="AlphaFoldDB" id="A0A0F3GVP2"/>
<dbReference type="Proteomes" id="UP000033423">
    <property type="component" value="Unassembled WGS sequence"/>
</dbReference>
<sequence>MSRNPALPLRCLLGEYPLCVSEVIPRGYLDVSVLAGDDLNSAAVVLHCRGVIRKGQAICRCPPVCLKYSGTEKDLWGLHGHEVIPLEGLDRVAIDYLLDGVLDCHGTYKAIAPTKTGNAVRQERIRNHGTCGIVDKHHRRSPRGLPTNKPQGTIDRVLTPHTTGGQTFDLRYRKPLYKLTGVLRVTILDDGDDLVYLLTQLKPLQRPGKDRNPQQVIKYLIALRTKSPARTCRRHYCNRHFVHKISSLYFMVPIFIDLGLSIMWSRGGGSAPFVLQDTADIFGVGV</sequence>
<proteinExistence type="predicted"/>
<keyword evidence="3" id="KW-1185">Reference proteome</keyword>
<reference evidence="2 3" key="1">
    <citation type="submission" date="2015-02" db="EMBL/GenBank/DDBJ databases">
        <title>Single-cell genomics of uncultivated deep-branching MTB reveals a conserved set of magnetosome genes.</title>
        <authorList>
            <person name="Kolinko S."/>
            <person name="Richter M."/>
            <person name="Glockner F.O."/>
            <person name="Brachmann A."/>
            <person name="Schuler D."/>
        </authorList>
    </citation>
    <scope>NUCLEOTIDE SEQUENCE [LARGE SCALE GENOMIC DNA]</scope>
    <source>
        <strain evidence="2">TM-1</strain>
    </source>
</reference>
<name>A0A0F3GVP2_9BACT</name>
<feature type="region of interest" description="Disordered" evidence="1">
    <location>
        <begin position="136"/>
        <end position="158"/>
    </location>
</feature>
<evidence type="ECO:0000313" key="2">
    <source>
        <dbReference type="EMBL" id="KJU85966.1"/>
    </source>
</evidence>
<evidence type="ECO:0000313" key="3">
    <source>
        <dbReference type="Proteomes" id="UP000033423"/>
    </source>
</evidence>
<dbReference type="EMBL" id="LACI01000789">
    <property type="protein sequence ID" value="KJU85966.1"/>
    <property type="molecule type" value="Genomic_DNA"/>
</dbReference>
<organism evidence="2 3">
    <name type="scientific">Candidatus Magnetobacterium bavaricum</name>
    <dbReference type="NCBI Taxonomy" id="29290"/>
    <lineage>
        <taxon>Bacteria</taxon>
        <taxon>Pseudomonadati</taxon>
        <taxon>Nitrospirota</taxon>
        <taxon>Thermodesulfovibrionia</taxon>
        <taxon>Thermodesulfovibrionales</taxon>
        <taxon>Candidatus Magnetobacteriaceae</taxon>
        <taxon>Candidatus Magnetobacterium</taxon>
    </lineage>
</organism>